<reference evidence="2 3" key="1">
    <citation type="submission" date="2014-09" db="EMBL/GenBank/DDBJ databases">
        <title>Draft Genome Sequence of Porphyromonas macacae COT-192_OH2859.</title>
        <authorList>
            <person name="Wallis C."/>
            <person name="Deusch O."/>
            <person name="O'Flynn C."/>
            <person name="Davis I."/>
            <person name="Horsfall A."/>
            <person name="Kirkwood N."/>
            <person name="Harris S."/>
            <person name="Eisen J.A."/>
            <person name="Coil D.A."/>
            <person name="Darling A.E."/>
            <person name="Jospin G."/>
            <person name="Alexiev A."/>
        </authorList>
    </citation>
    <scope>NUCLEOTIDE SEQUENCE [LARGE SCALE GENOMIC DNA]</scope>
    <source>
        <strain evidence="3">COT-192 OH2859</strain>
    </source>
</reference>
<dbReference type="InterPro" id="IPR052533">
    <property type="entry name" value="WalJ/YycJ-like"/>
</dbReference>
<proteinExistence type="predicted"/>
<dbReference type="Gene3D" id="3.60.15.10">
    <property type="entry name" value="Ribonuclease Z/Hydroxyacylglutathione hydrolase-like"/>
    <property type="match status" value="1"/>
</dbReference>
<keyword evidence="3" id="KW-1185">Reference proteome</keyword>
<feature type="domain" description="Metallo-beta-lactamase" evidence="1">
    <location>
        <begin position="8"/>
        <end position="181"/>
    </location>
</feature>
<dbReference type="eggNOG" id="COG1235">
    <property type="taxonomic scope" value="Bacteria"/>
</dbReference>
<dbReference type="PANTHER" id="PTHR47619:SF1">
    <property type="entry name" value="EXODEOXYRIBONUCLEASE WALJ"/>
    <property type="match status" value="1"/>
</dbReference>
<evidence type="ECO:0000313" key="2">
    <source>
        <dbReference type="EMBL" id="KGN74397.1"/>
    </source>
</evidence>
<dbReference type="RefSeq" id="WP_036873735.1">
    <property type="nucleotide sequence ID" value="NZ_JASBZX010000023.1"/>
</dbReference>
<sequence length="265" mass="29460">MSLSSGSSGNCYYLGNDEQGILIDAGIPIRTITKTLKKEGIAPDGSHIRGVIVTHDHADHIRTVGVLGCVHHMQIYGTKKVLDGIERSRFVNDSLFGHRNEIVCGKTFNLSGFEITPFPVPHDASENVGYHITAPGFRFTLITDAGHVTPEIKHYASLAEHLVIEANHDVEMLRDGIYPQFLKDRVAGPNGHLSNQTTAELLAEIYHPGMKNIWLCHLSKDNNHPELCWKTIEYRLFCEGIRVGKDISLTALRRTSSSPLYLLEP</sequence>
<comment type="caution">
    <text evidence="2">The sequence shown here is derived from an EMBL/GenBank/DDBJ whole genome shotgun (WGS) entry which is preliminary data.</text>
</comment>
<dbReference type="Proteomes" id="UP000030103">
    <property type="component" value="Unassembled WGS sequence"/>
</dbReference>
<dbReference type="Pfam" id="PF12706">
    <property type="entry name" value="Lactamase_B_2"/>
    <property type="match status" value="1"/>
</dbReference>
<gene>
    <name evidence="2" type="ORF">HQ47_04940</name>
</gene>
<dbReference type="EMBL" id="JRFA01000014">
    <property type="protein sequence ID" value="KGN74397.1"/>
    <property type="molecule type" value="Genomic_DNA"/>
</dbReference>
<dbReference type="STRING" id="28115.HQ47_04940"/>
<protein>
    <submittedName>
        <fullName evidence="2">Metallo-beta-lactamase</fullName>
    </submittedName>
</protein>
<evidence type="ECO:0000313" key="3">
    <source>
        <dbReference type="Proteomes" id="UP000030103"/>
    </source>
</evidence>
<dbReference type="InterPro" id="IPR001279">
    <property type="entry name" value="Metallo-B-lactamas"/>
</dbReference>
<dbReference type="SMART" id="SM00849">
    <property type="entry name" value="Lactamase_B"/>
    <property type="match status" value="1"/>
</dbReference>
<dbReference type="InterPro" id="IPR036866">
    <property type="entry name" value="RibonucZ/Hydroxyglut_hydro"/>
</dbReference>
<dbReference type="AlphaFoldDB" id="A0A0A2E9V7"/>
<dbReference type="PANTHER" id="PTHR47619">
    <property type="entry name" value="METALLO-HYDROLASE YYCJ-RELATED"/>
    <property type="match status" value="1"/>
</dbReference>
<evidence type="ECO:0000259" key="1">
    <source>
        <dbReference type="SMART" id="SM00849"/>
    </source>
</evidence>
<organism evidence="2 3">
    <name type="scientific">Porphyromonas macacae</name>
    <dbReference type="NCBI Taxonomy" id="28115"/>
    <lineage>
        <taxon>Bacteria</taxon>
        <taxon>Pseudomonadati</taxon>
        <taxon>Bacteroidota</taxon>
        <taxon>Bacteroidia</taxon>
        <taxon>Bacteroidales</taxon>
        <taxon>Porphyromonadaceae</taxon>
        <taxon>Porphyromonas</taxon>
    </lineage>
</organism>
<dbReference type="SUPFAM" id="SSF56281">
    <property type="entry name" value="Metallo-hydrolase/oxidoreductase"/>
    <property type="match status" value="1"/>
</dbReference>
<name>A0A0A2E9V7_9PORP</name>
<accession>A0A0A2E9V7</accession>